<keyword evidence="3 6" id="KW-0418">Kinase</keyword>
<proteinExistence type="predicted"/>
<dbReference type="GO" id="GO:0005524">
    <property type="term" value="F:ATP binding"/>
    <property type="evidence" value="ECO:0007669"/>
    <property type="project" value="UniProtKB-KW"/>
</dbReference>
<dbReference type="CDD" id="cd14014">
    <property type="entry name" value="STKc_PknB_like"/>
    <property type="match status" value="1"/>
</dbReference>
<dbReference type="Pfam" id="PF13191">
    <property type="entry name" value="AAA_16"/>
    <property type="match status" value="1"/>
</dbReference>
<dbReference type="PANTHER" id="PTHR43289:SF34">
    <property type="entry name" value="SERINE_THREONINE-PROTEIN KINASE YBDM-RELATED"/>
    <property type="match status" value="1"/>
</dbReference>
<dbReference type="Gene3D" id="1.10.510.10">
    <property type="entry name" value="Transferase(Phosphotransferase) domain 1"/>
    <property type="match status" value="1"/>
</dbReference>
<dbReference type="SMART" id="SM00220">
    <property type="entry name" value="S_TKc"/>
    <property type="match status" value="1"/>
</dbReference>
<dbReference type="Proteomes" id="UP001151081">
    <property type="component" value="Unassembled WGS sequence"/>
</dbReference>
<dbReference type="EMBL" id="JAGTJJ010000061">
    <property type="protein sequence ID" value="MDC3987926.1"/>
    <property type="molecule type" value="Genomic_DNA"/>
</dbReference>
<gene>
    <name evidence="6" type="ORF">KEG57_46100</name>
</gene>
<keyword evidence="4" id="KW-0067">ATP-binding</keyword>
<reference evidence="6 7" key="1">
    <citation type="submission" date="2021-04" db="EMBL/GenBank/DDBJ databases">
        <title>Genome analysis of Polyangium sp.</title>
        <authorList>
            <person name="Li Y."/>
            <person name="Wang J."/>
        </authorList>
    </citation>
    <scope>NUCLEOTIDE SEQUENCE [LARGE SCALE GENOMIC DNA]</scope>
    <source>
        <strain evidence="6 7">SDU14</strain>
    </source>
</reference>
<accession>A0A9X3XH00</accession>
<evidence type="ECO:0000256" key="2">
    <source>
        <dbReference type="ARBA" id="ARBA00022741"/>
    </source>
</evidence>
<dbReference type="RefSeq" id="WP_272427546.1">
    <property type="nucleotide sequence ID" value="NZ_JAGTJJ010000061.1"/>
</dbReference>
<evidence type="ECO:0000259" key="5">
    <source>
        <dbReference type="PROSITE" id="PS50011"/>
    </source>
</evidence>
<evidence type="ECO:0000313" key="6">
    <source>
        <dbReference type="EMBL" id="MDC3987926.1"/>
    </source>
</evidence>
<dbReference type="InterPro" id="IPR011009">
    <property type="entry name" value="Kinase-like_dom_sf"/>
</dbReference>
<evidence type="ECO:0000256" key="1">
    <source>
        <dbReference type="ARBA" id="ARBA00022679"/>
    </source>
</evidence>
<evidence type="ECO:0000256" key="4">
    <source>
        <dbReference type="ARBA" id="ARBA00022840"/>
    </source>
</evidence>
<evidence type="ECO:0000256" key="3">
    <source>
        <dbReference type="ARBA" id="ARBA00022777"/>
    </source>
</evidence>
<comment type="caution">
    <text evidence="6">The sequence shown here is derived from an EMBL/GenBank/DDBJ whole genome shotgun (WGS) entry which is preliminary data.</text>
</comment>
<dbReference type="Gene3D" id="3.40.50.300">
    <property type="entry name" value="P-loop containing nucleotide triphosphate hydrolases"/>
    <property type="match status" value="1"/>
</dbReference>
<dbReference type="InterPro" id="IPR000719">
    <property type="entry name" value="Prot_kinase_dom"/>
</dbReference>
<sequence length="788" mass="83788">MQPGTIVADRFVVEALAGTGGMGAVYRAFDRAQGQRVALKLLAAGEASYAARFAEEARILAHLAHPGVVQWIAHGEDAGGQRWLALEWLEGEDLAARLVRGALTVEECLAVGLAAAEALAAAHAHGIIHRDIKPSNLFLVGGDPSRVKLLDFGVARRTNVTHAITRSGVVVGTPGYIAPEQVRGDPTDARADVFGLGAVLYECLAGRPAFAGGPMMAVLARLLVHEPPPLRRVRGDIPPELDALIARMLAKEPEARLADGAAVAEAICSLSPRSFRRDASEPEGGNAFGENEQRVISVVVAAPSFDERPGDTDTAWFTRVETALARIDMRAYAMTGGLLLVRSKDAGSPDQALQAARGALLLRSLLEREVTEVPRIAIVTGTSEIAGRLPAGELLDRAASLLAEPALVAGAAYVDDATQALLGTRLDVHRGPAGWELHGEREKGARVVIDCASPFVGRERELSALMALFEDCTGEGLARAVLVTGPAGIGKTRLCHEAVLRIGAMAPEVEIWTARGPMAGDAAPFGVLGSIVRQARGHVPGEVAPAFSSLAEAAVENRPLLLIVDDLQWADAPSVLAVEQALHRLQDRPLFVLALARPEVHERFPRMWVERDAQEIHLGGLAPRAAARLVHHALGEGAEPAKVAALVERAGGHPFYLEELIRAAAEGRGETLPETVLSMLQARLAGLAPEERRFLRAASIFGDVFWVRGVLRVLGGGSPAVVSALVDHGLLERHPTSRLLDEEEVSFCDPLVREAAYATLTAADRARGQAVAAAWFERVGETRECVLK</sequence>
<dbReference type="Gene3D" id="3.30.200.20">
    <property type="entry name" value="Phosphorylase Kinase, domain 1"/>
    <property type="match status" value="1"/>
</dbReference>
<name>A0A9X3XH00_9BACT</name>
<feature type="domain" description="Protein kinase" evidence="5">
    <location>
        <begin position="11"/>
        <end position="268"/>
    </location>
</feature>
<dbReference type="InterPro" id="IPR041664">
    <property type="entry name" value="AAA_16"/>
</dbReference>
<protein>
    <submittedName>
        <fullName evidence="6">Protein kinase</fullName>
    </submittedName>
</protein>
<dbReference type="AlphaFoldDB" id="A0A9X3XH00"/>
<dbReference type="SUPFAM" id="SSF56112">
    <property type="entry name" value="Protein kinase-like (PK-like)"/>
    <property type="match status" value="1"/>
</dbReference>
<keyword evidence="1" id="KW-0808">Transferase</keyword>
<evidence type="ECO:0000313" key="7">
    <source>
        <dbReference type="Proteomes" id="UP001151081"/>
    </source>
</evidence>
<dbReference type="PROSITE" id="PS00108">
    <property type="entry name" value="PROTEIN_KINASE_ST"/>
    <property type="match status" value="1"/>
</dbReference>
<dbReference type="PROSITE" id="PS50011">
    <property type="entry name" value="PROTEIN_KINASE_DOM"/>
    <property type="match status" value="1"/>
</dbReference>
<keyword evidence="2" id="KW-0547">Nucleotide-binding</keyword>
<dbReference type="InterPro" id="IPR027417">
    <property type="entry name" value="P-loop_NTPase"/>
</dbReference>
<dbReference type="PANTHER" id="PTHR43289">
    <property type="entry name" value="MITOGEN-ACTIVATED PROTEIN KINASE KINASE KINASE 20-RELATED"/>
    <property type="match status" value="1"/>
</dbReference>
<dbReference type="InterPro" id="IPR008271">
    <property type="entry name" value="Ser/Thr_kinase_AS"/>
</dbReference>
<dbReference type="GO" id="GO:0004674">
    <property type="term" value="F:protein serine/threonine kinase activity"/>
    <property type="evidence" value="ECO:0007669"/>
    <property type="project" value="TreeGrafter"/>
</dbReference>
<dbReference type="Pfam" id="PF00069">
    <property type="entry name" value="Pkinase"/>
    <property type="match status" value="1"/>
</dbReference>
<dbReference type="SUPFAM" id="SSF52540">
    <property type="entry name" value="P-loop containing nucleoside triphosphate hydrolases"/>
    <property type="match status" value="1"/>
</dbReference>
<organism evidence="6 7">
    <name type="scientific">Polyangium jinanense</name>
    <dbReference type="NCBI Taxonomy" id="2829994"/>
    <lineage>
        <taxon>Bacteria</taxon>
        <taxon>Pseudomonadati</taxon>
        <taxon>Myxococcota</taxon>
        <taxon>Polyangia</taxon>
        <taxon>Polyangiales</taxon>
        <taxon>Polyangiaceae</taxon>
        <taxon>Polyangium</taxon>
    </lineage>
</organism>
<keyword evidence="7" id="KW-1185">Reference proteome</keyword>